<keyword evidence="9" id="KW-1185">Reference proteome</keyword>
<feature type="domain" description="NlpC/P60" evidence="5">
    <location>
        <begin position="107"/>
        <end position="235"/>
    </location>
</feature>
<evidence type="ECO:0000313" key="7">
    <source>
        <dbReference type="EMBL" id="QMS97315.1"/>
    </source>
</evidence>
<keyword evidence="2" id="KW-0645">Protease</keyword>
<sequence length="235" mass="26661">MGKAVCNVSAAPLRLEPTHRSEMVSQMLYGETADVLETAGHFQKVRMDYDGYEGFVHHTQLTAISDEEFSTRPVHIFTELFGFAGSDSVMISMGSEVISRDKTEQFPATHESIAKTAMLFLNTPYLWSGRSFFGVDCSGFMQIVFKVHGLLLPRDAYRQAEEGTVLDFIEESLPGDLAFFEDEEGRIVHVGMMLEDQRIIHAYGKVRIDLMDSSGIFNTDLNRHTHRLRFVRRLL</sequence>
<reference evidence="7 8" key="1">
    <citation type="submission" date="2020-07" db="EMBL/GenBank/DDBJ databases">
        <title>Chryseobacterium sp.cx-624.</title>
        <authorList>
            <person name="Yang C."/>
        </authorList>
    </citation>
    <scope>NUCLEOTIDE SEQUENCE [LARGE SCALE GENOMIC DNA]</scope>
    <source>
        <strain evidence="7">Cx-624</strain>
        <strain evidence="8">cx-624</strain>
    </source>
</reference>
<reference evidence="9" key="2">
    <citation type="submission" date="2020-07" db="EMBL/GenBank/DDBJ databases">
        <title>Flavobacterium sp. xlx-214.</title>
        <authorList>
            <person name="Yang C."/>
        </authorList>
    </citation>
    <scope>NUCLEOTIDE SEQUENCE [LARGE SCALE GENOMIC DNA]</scope>
    <source>
        <strain evidence="9">CX-624</strain>
    </source>
</reference>
<dbReference type="Gene3D" id="3.90.1720.10">
    <property type="entry name" value="endopeptidase domain like (from Nostoc punctiforme)"/>
    <property type="match status" value="1"/>
</dbReference>
<dbReference type="GO" id="GO:0006508">
    <property type="term" value="P:proteolysis"/>
    <property type="evidence" value="ECO:0007669"/>
    <property type="project" value="UniProtKB-KW"/>
</dbReference>
<evidence type="ECO:0000256" key="1">
    <source>
        <dbReference type="ARBA" id="ARBA00007074"/>
    </source>
</evidence>
<dbReference type="Gene3D" id="2.30.30.40">
    <property type="entry name" value="SH3 Domains"/>
    <property type="match status" value="1"/>
</dbReference>
<dbReference type="PANTHER" id="PTHR47053">
    <property type="entry name" value="MUREIN DD-ENDOPEPTIDASE MEPH-RELATED"/>
    <property type="match status" value="1"/>
</dbReference>
<proteinExistence type="inferred from homology"/>
<dbReference type="RefSeq" id="WP_181887834.1">
    <property type="nucleotide sequence ID" value="NZ_CP059472.1"/>
</dbReference>
<dbReference type="InterPro" id="IPR000064">
    <property type="entry name" value="NLP_P60_dom"/>
</dbReference>
<evidence type="ECO:0000259" key="5">
    <source>
        <dbReference type="PROSITE" id="PS51935"/>
    </source>
</evidence>
<dbReference type="SUPFAM" id="SSF54001">
    <property type="entry name" value="Cysteine proteinases"/>
    <property type="match status" value="1"/>
</dbReference>
<reference evidence="6" key="3">
    <citation type="submission" date="2020-07" db="EMBL/GenBank/DDBJ databases">
        <authorList>
            <person name="Yang C."/>
        </authorList>
    </citation>
    <scope>NUCLEOTIDE SEQUENCE</scope>
    <source>
        <strain evidence="6">Cx-624</strain>
    </source>
</reference>
<evidence type="ECO:0000313" key="6">
    <source>
        <dbReference type="EMBL" id="MBA5247731.1"/>
    </source>
</evidence>
<evidence type="ECO:0000313" key="9">
    <source>
        <dbReference type="Proteomes" id="UP000539710"/>
    </source>
</evidence>
<dbReference type="InterPro" id="IPR051202">
    <property type="entry name" value="Peptidase_C40"/>
</dbReference>
<dbReference type="EMBL" id="JACEUX010000004">
    <property type="protein sequence ID" value="MBA5247731.1"/>
    <property type="molecule type" value="Genomic_DNA"/>
</dbReference>
<evidence type="ECO:0000256" key="2">
    <source>
        <dbReference type="ARBA" id="ARBA00022670"/>
    </source>
</evidence>
<gene>
    <name evidence="7" type="ORF">H1R16_06080</name>
    <name evidence="6" type="ORF">H2507_11185</name>
</gene>
<organism evidence="7 8">
    <name type="scientific">Marnyiella aurantia</name>
    <dbReference type="NCBI Taxonomy" id="2758037"/>
    <lineage>
        <taxon>Bacteria</taxon>
        <taxon>Pseudomonadati</taxon>
        <taxon>Bacteroidota</taxon>
        <taxon>Flavobacteriia</taxon>
        <taxon>Flavobacteriales</taxon>
        <taxon>Weeksellaceae</taxon>
        <taxon>Marnyiella</taxon>
    </lineage>
</organism>
<name>A0A7D7LRT7_9FLAO</name>
<accession>A0A7D7LRT7</accession>
<dbReference type="InterPro" id="IPR041382">
    <property type="entry name" value="SH3_16"/>
</dbReference>
<keyword evidence="3" id="KW-0378">Hydrolase</keyword>
<dbReference type="GO" id="GO:0008234">
    <property type="term" value="F:cysteine-type peptidase activity"/>
    <property type="evidence" value="ECO:0007669"/>
    <property type="project" value="UniProtKB-KW"/>
</dbReference>
<dbReference type="PANTHER" id="PTHR47053:SF1">
    <property type="entry name" value="MUREIN DD-ENDOPEPTIDASE MEPH-RELATED"/>
    <property type="match status" value="1"/>
</dbReference>
<protein>
    <submittedName>
        <fullName evidence="7">C40 family peptidase</fullName>
    </submittedName>
</protein>
<dbReference type="EMBL" id="CP059472">
    <property type="protein sequence ID" value="QMS97315.1"/>
    <property type="molecule type" value="Genomic_DNA"/>
</dbReference>
<dbReference type="PROSITE" id="PS51935">
    <property type="entry name" value="NLPC_P60"/>
    <property type="match status" value="1"/>
</dbReference>
<dbReference type="Pfam" id="PF18348">
    <property type="entry name" value="SH3_16"/>
    <property type="match status" value="1"/>
</dbReference>
<dbReference type="Pfam" id="PF00877">
    <property type="entry name" value="NLPC_P60"/>
    <property type="match status" value="1"/>
</dbReference>
<keyword evidence="4" id="KW-0788">Thiol protease</keyword>
<comment type="similarity">
    <text evidence="1">Belongs to the peptidase C40 family.</text>
</comment>
<evidence type="ECO:0000256" key="3">
    <source>
        <dbReference type="ARBA" id="ARBA00022801"/>
    </source>
</evidence>
<evidence type="ECO:0000256" key="4">
    <source>
        <dbReference type="ARBA" id="ARBA00022807"/>
    </source>
</evidence>
<dbReference type="KEGG" id="cbau:H1R16_06080"/>
<dbReference type="Proteomes" id="UP000539710">
    <property type="component" value="Unassembled WGS sequence"/>
</dbReference>
<dbReference type="AlphaFoldDB" id="A0A7D7LRT7"/>
<dbReference type="Proteomes" id="UP000515349">
    <property type="component" value="Chromosome"/>
</dbReference>
<dbReference type="InterPro" id="IPR038765">
    <property type="entry name" value="Papain-like_cys_pep_sf"/>
</dbReference>
<evidence type="ECO:0000313" key="8">
    <source>
        <dbReference type="Proteomes" id="UP000515349"/>
    </source>
</evidence>